<dbReference type="PROSITE" id="PS51273">
    <property type="entry name" value="GATASE_TYPE_1"/>
    <property type="match status" value="1"/>
</dbReference>
<evidence type="ECO:0000313" key="1">
    <source>
        <dbReference type="EMBL" id="SHE30753.1"/>
    </source>
</evidence>
<dbReference type="RefSeq" id="WP_073294715.1">
    <property type="nucleotide sequence ID" value="NZ_FQUF01000003.1"/>
</dbReference>
<proteinExistence type="predicted"/>
<dbReference type="PANTHER" id="PTHR43235">
    <property type="entry name" value="GLUTAMINE AMIDOTRANSFERASE PB2B2.05-RELATED"/>
    <property type="match status" value="1"/>
</dbReference>
<evidence type="ECO:0000313" key="2">
    <source>
        <dbReference type="Proteomes" id="UP000184128"/>
    </source>
</evidence>
<dbReference type="OrthoDB" id="9813383at2"/>
<dbReference type="CDD" id="cd01745">
    <property type="entry name" value="GATase1_2"/>
    <property type="match status" value="1"/>
</dbReference>
<dbReference type="EMBL" id="FQUF01000003">
    <property type="protein sequence ID" value="SHE30753.1"/>
    <property type="molecule type" value="Genomic_DNA"/>
</dbReference>
<sequence>MKPIVGVSGYVMTKVSNNLLNFDMNIVPKELTDALKKAGVTPIVLPLSKAEEAKEYIDQIDALVLAGGEDVDPLLFYEEPHPKIGEIEPERDDFELALIEEAWKQKKPIFGICRGLQLLNVASKGTLYQDVSSYEKLEVNHIQKTPWKHATHSILIEENSWLSEALGTEQVVNSYHHQAIKDIGDAFRPVAWSKDGLIEAIESIDRNQKVMAVQWHPELLVKTIPETMKVFKQFVDLINIK</sequence>
<dbReference type="InterPro" id="IPR029062">
    <property type="entry name" value="Class_I_gatase-like"/>
</dbReference>
<keyword evidence="2" id="KW-1185">Reference proteome</keyword>
<name>A0A1M4SEU3_9LACT</name>
<dbReference type="FunFam" id="3.40.50.880:FF:000030">
    <property type="entry name" value="Gamma-glutamyl-gamma-aminobutyrate hydrolase PuuD"/>
    <property type="match status" value="1"/>
</dbReference>
<keyword evidence="1" id="KW-0315">Glutamine amidotransferase</keyword>
<dbReference type="SUPFAM" id="SSF52317">
    <property type="entry name" value="Class I glutamine amidotransferase-like"/>
    <property type="match status" value="1"/>
</dbReference>
<dbReference type="Gene3D" id="3.40.50.880">
    <property type="match status" value="1"/>
</dbReference>
<organism evidence="1 2">
    <name type="scientific">Atopostipes suicloacalis DSM 15692</name>
    <dbReference type="NCBI Taxonomy" id="1121025"/>
    <lineage>
        <taxon>Bacteria</taxon>
        <taxon>Bacillati</taxon>
        <taxon>Bacillota</taxon>
        <taxon>Bacilli</taxon>
        <taxon>Lactobacillales</taxon>
        <taxon>Carnobacteriaceae</taxon>
        <taxon>Atopostipes</taxon>
    </lineage>
</organism>
<dbReference type="GO" id="GO:0006598">
    <property type="term" value="P:polyamine catabolic process"/>
    <property type="evidence" value="ECO:0007669"/>
    <property type="project" value="TreeGrafter"/>
</dbReference>
<dbReference type="InterPro" id="IPR011697">
    <property type="entry name" value="Peptidase_C26"/>
</dbReference>
<protein>
    <submittedName>
        <fullName evidence="1">Putative glutamine amidotransferase</fullName>
    </submittedName>
</protein>
<dbReference type="Proteomes" id="UP000184128">
    <property type="component" value="Unassembled WGS sequence"/>
</dbReference>
<dbReference type="AlphaFoldDB" id="A0A1M4SEU3"/>
<keyword evidence="1" id="KW-0808">Transferase</keyword>
<dbReference type="PANTHER" id="PTHR43235:SF1">
    <property type="entry name" value="GLUTAMINE AMIDOTRANSFERASE PB2B2.05-RELATED"/>
    <property type="match status" value="1"/>
</dbReference>
<dbReference type="InterPro" id="IPR044668">
    <property type="entry name" value="PuuD-like"/>
</dbReference>
<gene>
    <name evidence="1" type="ORF">SAMN02745249_00156</name>
</gene>
<accession>A0A1M4SEU3</accession>
<dbReference type="GO" id="GO:0016740">
    <property type="term" value="F:transferase activity"/>
    <property type="evidence" value="ECO:0007669"/>
    <property type="project" value="UniProtKB-KW"/>
</dbReference>
<dbReference type="GO" id="GO:0005829">
    <property type="term" value="C:cytosol"/>
    <property type="evidence" value="ECO:0007669"/>
    <property type="project" value="TreeGrafter"/>
</dbReference>
<dbReference type="Pfam" id="PF07722">
    <property type="entry name" value="Peptidase_C26"/>
    <property type="match status" value="1"/>
</dbReference>
<dbReference type="GO" id="GO:0033969">
    <property type="term" value="F:gamma-glutamyl-gamma-aminobutyrate hydrolase activity"/>
    <property type="evidence" value="ECO:0007669"/>
    <property type="project" value="TreeGrafter"/>
</dbReference>
<reference evidence="2" key="1">
    <citation type="submission" date="2016-11" db="EMBL/GenBank/DDBJ databases">
        <authorList>
            <person name="Varghese N."/>
            <person name="Submissions S."/>
        </authorList>
    </citation>
    <scope>NUCLEOTIDE SEQUENCE [LARGE SCALE GENOMIC DNA]</scope>
    <source>
        <strain evidence="2">DSM 15692</strain>
    </source>
</reference>
<dbReference type="STRING" id="1121025.SAMN02745249_00156"/>